<dbReference type="PANTHER" id="PTHR38664:SF1">
    <property type="entry name" value="SLR0058 PROTEIN"/>
    <property type="match status" value="1"/>
</dbReference>
<dbReference type="Proteomes" id="UP000305198">
    <property type="component" value="Unassembled WGS sequence"/>
</dbReference>
<name>A0A4U0YKC5_9GAMM</name>
<feature type="compositionally biased region" description="Polar residues" evidence="1">
    <location>
        <begin position="204"/>
        <end position="213"/>
    </location>
</feature>
<evidence type="ECO:0000313" key="3">
    <source>
        <dbReference type="Proteomes" id="UP000305198"/>
    </source>
</evidence>
<dbReference type="EMBL" id="SWAV01000001">
    <property type="protein sequence ID" value="TKA92622.1"/>
    <property type="molecule type" value="Genomic_DNA"/>
</dbReference>
<feature type="compositionally biased region" description="Basic and acidic residues" evidence="1">
    <location>
        <begin position="52"/>
        <end position="62"/>
    </location>
</feature>
<dbReference type="Pfam" id="PF05597">
    <property type="entry name" value="Phasin"/>
    <property type="match status" value="1"/>
</dbReference>
<evidence type="ECO:0000256" key="1">
    <source>
        <dbReference type="SAM" id="MobiDB-lite"/>
    </source>
</evidence>
<sequence length="258" mass="26960">MADKKKREGKDNDWVEGLEGYSRQIWLAGLGAYTRMGKEGAKLFESLIRDGEQAEKSAKAETGKSASKGTRSKKDPLDGARAKVDKARSKLTDKFGGLEEMFDKRVAGAVERLGLARQEELRALEQRVAELTRAVGQRSTKPAAAAKPTRTARKPATAAAATASSTVIADSVTQAAAEAATPAKATPRRARSAAAKPAASKPANTRSTSTKPASTKAGATAPVKPATRRRATAPKAATRGKSAPAPATDAEPGKPTEQ</sequence>
<comment type="caution">
    <text evidence="2">The sequence shown here is derived from an EMBL/GenBank/DDBJ whole genome shotgun (WGS) entry which is preliminary data.</text>
</comment>
<dbReference type="PANTHER" id="PTHR38664">
    <property type="entry name" value="SLR0058 PROTEIN"/>
    <property type="match status" value="1"/>
</dbReference>
<proteinExistence type="predicted"/>
<feature type="compositionally biased region" description="Low complexity" evidence="1">
    <location>
        <begin position="175"/>
        <end position="185"/>
    </location>
</feature>
<feature type="region of interest" description="Disordered" evidence="1">
    <location>
        <begin position="52"/>
        <end position="85"/>
    </location>
</feature>
<dbReference type="InterPro" id="IPR008769">
    <property type="entry name" value="PhaF_PhaI"/>
</dbReference>
<feature type="compositionally biased region" description="Basic and acidic residues" evidence="1">
    <location>
        <begin position="72"/>
        <end position="85"/>
    </location>
</feature>
<feature type="compositionally biased region" description="Low complexity" evidence="1">
    <location>
        <begin position="192"/>
        <end position="203"/>
    </location>
</feature>
<feature type="compositionally biased region" description="Low complexity" evidence="1">
    <location>
        <begin position="138"/>
        <end position="166"/>
    </location>
</feature>
<dbReference type="AlphaFoldDB" id="A0A4U0YKC5"/>
<protein>
    <submittedName>
        <fullName evidence="2">Poly(3-hydroxyalkanoate) granule-associated protein PhaF</fullName>
    </submittedName>
</protein>
<dbReference type="RefSeq" id="WP_136868434.1">
    <property type="nucleotide sequence ID" value="NZ_SWAV01000001.1"/>
</dbReference>
<feature type="region of interest" description="Disordered" evidence="1">
    <location>
        <begin position="134"/>
        <end position="258"/>
    </location>
</feature>
<accession>A0A4U0YKC5</accession>
<gene>
    <name evidence="2" type="ORF">FA869_00050</name>
</gene>
<evidence type="ECO:0000313" key="2">
    <source>
        <dbReference type="EMBL" id="TKA92622.1"/>
    </source>
</evidence>
<reference evidence="2 3" key="1">
    <citation type="submission" date="2019-04" db="EMBL/GenBank/DDBJ databases">
        <title>Crypto-aerobic microbial life in anoxic (sulfidic) marine sediments.</title>
        <authorList>
            <person name="Bhattacharya S."/>
            <person name="Roy C."/>
            <person name="Mondal N."/>
            <person name="Sarkar J."/>
            <person name="Mandal S."/>
            <person name="Rameez M.J."/>
            <person name="Ghosh W."/>
        </authorList>
    </citation>
    <scope>NUCLEOTIDE SEQUENCE [LARGE SCALE GENOMIC DNA]</scope>
    <source>
        <strain evidence="2 3">SBBB</strain>
    </source>
</reference>
<organism evidence="2 3">
    <name type="scientific">Halopseudomonas bauzanensis</name>
    <dbReference type="NCBI Taxonomy" id="653930"/>
    <lineage>
        <taxon>Bacteria</taxon>
        <taxon>Pseudomonadati</taxon>
        <taxon>Pseudomonadota</taxon>
        <taxon>Gammaproteobacteria</taxon>
        <taxon>Pseudomonadales</taxon>
        <taxon>Pseudomonadaceae</taxon>
        <taxon>Halopseudomonas</taxon>
    </lineage>
</organism>